<evidence type="ECO:0000313" key="2">
    <source>
        <dbReference type="Proteomes" id="UP000473571"/>
    </source>
</evidence>
<protein>
    <submittedName>
        <fullName evidence="1">Uncharacterized protein</fullName>
    </submittedName>
</protein>
<proteinExistence type="predicted"/>
<reference evidence="1 2" key="1">
    <citation type="submission" date="2019-09" db="EMBL/GenBank/DDBJ databases">
        <title>Draft genome sequences of 48 bacterial type strains from the CCUG.</title>
        <authorList>
            <person name="Tunovic T."/>
            <person name="Pineiro-Iglesias B."/>
            <person name="Unosson C."/>
            <person name="Inganas E."/>
            <person name="Ohlen M."/>
            <person name="Cardew S."/>
            <person name="Jensie-Markopoulos S."/>
            <person name="Salva-Serra F."/>
            <person name="Jaen-Luchoro D."/>
            <person name="Karlsson R."/>
            <person name="Svensson-Stadler L."/>
            <person name="Chun J."/>
            <person name="Moore E."/>
        </authorList>
    </citation>
    <scope>NUCLEOTIDE SEQUENCE [LARGE SCALE GENOMIC DNA]</scope>
    <source>
        <strain evidence="1 2">CCUG 65687</strain>
    </source>
</reference>
<dbReference type="AlphaFoldDB" id="A0A6L3N9L4"/>
<feature type="non-terminal residue" evidence="1">
    <location>
        <position position="109"/>
    </location>
</feature>
<sequence>MKSMSETFETEVGERAVVPAMRPASASRAESNGTRSSHRIITYVLLAPFFFVAAQGARDGPKVRSRAGRDPAVAGSRRAGCTKLAGLLHRRVGPPPVRARRCGDSRAGA</sequence>
<dbReference type="Proteomes" id="UP000473571">
    <property type="component" value="Unassembled WGS sequence"/>
</dbReference>
<gene>
    <name evidence="1" type="ORF">F7R13_31610</name>
</gene>
<accession>A0A6L3N9L4</accession>
<evidence type="ECO:0000313" key="1">
    <source>
        <dbReference type="EMBL" id="KAB0646674.1"/>
    </source>
</evidence>
<dbReference type="EMBL" id="VZOL01000893">
    <property type="protein sequence ID" value="KAB0646674.1"/>
    <property type="molecule type" value="Genomic_DNA"/>
</dbReference>
<comment type="caution">
    <text evidence="1">The sequence shown here is derived from an EMBL/GenBank/DDBJ whole genome shotgun (WGS) entry which is preliminary data.</text>
</comment>
<organism evidence="1 2">
    <name type="scientific">Burkholderia territorii</name>
    <dbReference type="NCBI Taxonomy" id="1503055"/>
    <lineage>
        <taxon>Bacteria</taxon>
        <taxon>Pseudomonadati</taxon>
        <taxon>Pseudomonadota</taxon>
        <taxon>Betaproteobacteria</taxon>
        <taxon>Burkholderiales</taxon>
        <taxon>Burkholderiaceae</taxon>
        <taxon>Burkholderia</taxon>
        <taxon>Burkholderia cepacia complex</taxon>
    </lineage>
</organism>
<name>A0A6L3N9L4_9BURK</name>